<dbReference type="SUPFAM" id="SSF54236">
    <property type="entry name" value="Ubiquitin-like"/>
    <property type="match status" value="1"/>
</dbReference>
<feature type="compositionally biased region" description="Basic and acidic residues" evidence="3">
    <location>
        <begin position="1"/>
        <end position="15"/>
    </location>
</feature>
<dbReference type="Pfam" id="PF00788">
    <property type="entry name" value="RA"/>
    <property type="match status" value="1"/>
</dbReference>
<dbReference type="Gene3D" id="2.30.30.40">
    <property type="entry name" value="SH3 Domains"/>
    <property type="match status" value="1"/>
</dbReference>
<dbReference type="FunFam" id="2.30.30.40:FF:000035">
    <property type="entry name" value="SH3 domain containing protein"/>
    <property type="match status" value="1"/>
</dbReference>
<dbReference type="CDD" id="cd17043">
    <property type="entry name" value="RA"/>
    <property type="match status" value="1"/>
</dbReference>
<dbReference type="EMBL" id="JAEPRC010000101">
    <property type="protein sequence ID" value="KAG2209077.1"/>
    <property type="molecule type" value="Genomic_DNA"/>
</dbReference>
<keyword evidence="7" id="KW-1185">Reference proteome</keyword>
<reference evidence="6" key="1">
    <citation type="submission" date="2020-12" db="EMBL/GenBank/DDBJ databases">
        <title>Metabolic potential, ecology and presence of endohyphal bacteria is reflected in genomic diversity of Mucoromycotina.</title>
        <authorList>
            <person name="Muszewska A."/>
            <person name="Okrasinska A."/>
            <person name="Steczkiewicz K."/>
            <person name="Drgas O."/>
            <person name="Orlowska M."/>
            <person name="Perlinska-Lenart U."/>
            <person name="Aleksandrzak-Piekarczyk T."/>
            <person name="Szatraj K."/>
            <person name="Zielenkiewicz U."/>
            <person name="Pilsyk S."/>
            <person name="Malc E."/>
            <person name="Mieczkowski P."/>
            <person name="Kruszewska J.S."/>
            <person name="Biernat P."/>
            <person name="Pawlowska J."/>
        </authorList>
    </citation>
    <scope>NUCLEOTIDE SEQUENCE</scope>
    <source>
        <strain evidence="6">CBS 226.32</strain>
    </source>
</reference>
<proteinExistence type="predicted"/>
<dbReference type="InterPro" id="IPR029071">
    <property type="entry name" value="Ubiquitin-like_domsf"/>
</dbReference>
<sequence length="867" mass="97653">MSRHSSIDALRERYQRSRIQPQQQNDDLLDSESKQSSMNSPVATVYEEEEEEEDDDDDADEDEDEAEGDEESYIDDDNYSMYSSSSSIPDENINFDLVYALHTFVATVDGQASVVKGDAMTLLDDSNSYWWLIRALKASEVGYIPAENIETPFERLARLNKHRNVEVTSLDQLQHYKNTAPPKRSHERKKVKVSRELACQVQIILTDQDDESLYEETFERYQEEMSADSYKGVYIIGDIDSDEDDSEDEDSNDKVKPSKGNNKKKDNKKKFTPLLNPNFNKPIHTVLEETPCSESDTNNTYTPALVSSPPAPPVHETPLSATITSKEPTSAEKLDQFISTTIPEGQPTSPSTQQVVVTGLKRLLSIGKKNKPVTPEVSMSNSEFSQNTQYHVLRIFAGNINVGALFSTVAVTPDMNADQLLKLALQKFHIPLLDNNSNKSNDGIEYYLTVKSMDNDEITLTPQDKPLAIFESLNDHLTTPMPSLTYIKRLSMEQPTIKVTRVGVSKARQRAKARFGEDSIIRFSLHKRIKRTIETSGQIYVKISYYTENKKHHHQLGQSENKNKISTMGLIRKSSLLRVDQQVQQQQQQQRQSMQQKAKQERIDKLVAVSITTQISDLKTIALEKFHLNNEDASLYNISLSVLGHETPLSLSATISDALGNTDLIPKLFVLRKRSNTFDATVAQTTKISDTIAAESTNNRRFMRFLKHDKENTPNSPSSSSIDSMQSKESSTGTVLRRLDLAIQSLENDKRQLVDTQPSSAHPTQQQQIRIPPVRSNSLSTMSTYSKRSNTNNNIPKTKIVPAAAPSQQFSIDNRKLPTRSSSLKINSVAFDNTHKQSLSNMDDLQLELTRIASLHQTNPLQSTRGV</sequence>
<dbReference type="PROSITE" id="PS50002">
    <property type="entry name" value="SH3"/>
    <property type="match status" value="1"/>
</dbReference>
<feature type="compositionally biased region" description="Basic residues" evidence="3">
    <location>
        <begin position="261"/>
        <end position="271"/>
    </location>
</feature>
<dbReference type="AlphaFoldDB" id="A0A8H7V847"/>
<dbReference type="InterPro" id="IPR000159">
    <property type="entry name" value="RA_dom"/>
</dbReference>
<feature type="compositionally biased region" description="Polar residues" evidence="3">
    <location>
        <begin position="292"/>
        <end position="302"/>
    </location>
</feature>
<feature type="region of interest" description="Disordered" evidence="3">
    <location>
        <begin position="1"/>
        <end position="86"/>
    </location>
</feature>
<feature type="compositionally biased region" description="Polar residues" evidence="3">
    <location>
        <begin position="319"/>
        <end position="328"/>
    </location>
</feature>
<dbReference type="InterPro" id="IPR036028">
    <property type="entry name" value="SH3-like_dom_sf"/>
</dbReference>
<dbReference type="PANTHER" id="PTHR47775">
    <property type="entry name" value="BUD SITE SELECTION PROTEIN 14"/>
    <property type="match status" value="1"/>
</dbReference>
<protein>
    <recommendedName>
        <fullName evidence="8">SH3 domain-containing protein</fullName>
    </recommendedName>
</protein>
<dbReference type="GO" id="GO:0051286">
    <property type="term" value="C:cell tip"/>
    <property type="evidence" value="ECO:0007669"/>
    <property type="project" value="TreeGrafter"/>
</dbReference>
<feature type="domain" description="SH3" evidence="4">
    <location>
        <begin position="93"/>
        <end position="154"/>
    </location>
</feature>
<evidence type="ECO:0000256" key="3">
    <source>
        <dbReference type="SAM" id="MobiDB-lite"/>
    </source>
</evidence>
<evidence type="ECO:0000256" key="2">
    <source>
        <dbReference type="PROSITE-ProRule" id="PRU00192"/>
    </source>
</evidence>
<dbReference type="Pfam" id="PF00018">
    <property type="entry name" value="SH3_1"/>
    <property type="match status" value="1"/>
</dbReference>
<accession>A0A8H7V847</accession>
<dbReference type="GO" id="GO:0030950">
    <property type="term" value="P:establishment or maintenance of actin cytoskeleton polarity"/>
    <property type="evidence" value="ECO:0007669"/>
    <property type="project" value="TreeGrafter"/>
</dbReference>
<evidence type="ECO:0000259" key="5">
    <source>
        <dbReference type="PROSITE" id="PS50200"/>
    </source>
</evidence>
<feature type="compositionally biased region" description="Polar residues" evidence="3">
    <location>
        <begin position="17"/>
        <end position="26"/>
    </location>
</feature>
<name>A0A8H7V847_9FUNG</name>
<evidence type="ECO:0000256" key="1">
    <source>
        <dbReference type="ARBA" id="ARBA00022443"/>
    </source>
</evidence>
<dbReference type="SUPFAM" id="SSF50044">
    <property type="entry name" value="SH3-domain"/>
    <property type="match status" value="1"/>
</dbReference>
<keyword evidence="1 2" id="KW-0728">SH3 domain</keyword>
<feature type="region of interest" description="Disordered" evidence="3">
    <location>
        <begin position="707"/>
        <end position="734"/>
    </location>
</feature>
<feature type="region of interest" description="Disordered" evidence="3">
    <location>
        <begin position="239"/>
        <end position="329"/>
    </location>
</feature>
<dbReference type="SMART" id="SM00326">
    <property type="entry name" value="SH3"/>
    <property type="match status" value="1"/>
</dbReference>
<dbReference type="Gene3D" id="3.10.20.90">
    <property type="entry name" value="Phosphatidylinositol 3-kinase Catalytic Subunit, Chain A, domain 1"/>
    <property type="match status" value="1"/>
</dbReference>
<dbReference type="InterPro" id="IPR053039">
    <property type="entry name" value="Polarity_Bud-Selection_Reg"/>
</dbReference>
<dbReference type="PROSITE" id="PS50200">
    <property type="entry name" value="RA"/>
    <property type="match status" value="1"/>
</dbReference>
<evidence type="ECO:0008006" key="8">
    <source>
        <dbReference type="Google" id="ProtNLM"/>
    </source>
</evidence>
<feature type="compositionally biased region" description="Acidic residues" evidence="3">
    <location>
        <begin position="46"/>
        <end position="78"/>
    </location>
</feature>
<dbReference type="GO" id="GO:0008104">
    <property type="term" value="P:intracellular protein localization"/>
    <property type="evidence" value="ECO:0007669"/>
    <property type="project" value="TreeGrafter"/>
</dbReference>
<feature type="compositionally biased region" description="Low complexity" evidence="3">
    <location>
        <begin position="716"/>
        <end position="731"/>
    </location>
</feature>
<dbReference type="Proteomes" id="UP000650833">
    <property type="component" value="Unassembled WGS sequence"/>
</dbReference>
<feature type="compositionally biased region" description="Acidic residues" evidence="3">
    <location>
        <begin position="239"/>
        <end position="251"/>
    </location>
</feature>
<organism evidence="6 7">
    <name type="scientific">Mucor plumbeus</name>
    <dbReference type="NCBI Taxonomy" id="97098"/>
    <lineage>
        <taxon>Eukaryota</taxon>
        <taxon>Fungi</taxon>
        <taxon>Fungi incertae sedis</taxon>
        <taxon>Mucoromycota</taxon>
        <taxon>Mucoromycotina</taxon>
        <taxon>Mucoromycetes</taxon>
        <taxon>Mucorales</taxon>
        <taxon>Mucorineae</taxon>
        <taxon>Mucoraceae</taxon>
        <taxon>Mucor</taxon>
    </lineage>
</organism>
<dbReference type="InterPro" id="IPR001452">
    <property type="entry name" value="SH3_domain"/>
</dbReference>
<dbReference type="GO" id="GO:0015630">
    <property type="term" value="C:microtubule cytoskeleton"/>
    <property type="evidence" value="ECO:0007669"/>
    <property type="project" value="TreeGrafter"/>
</dbReference>
<dbReference type="PANTHER" id="PTHR47775:SF1">
    <property type="entry name" value="BUD SITE SELECTION PROTEIN 14"/>
    <property type="match status" value="1"/>
</dbReference>
<dbReference type="OrthoDB" id="196165at2759"/>
<feature type="domain" description="Ras-associating" evidence="5">
    <location>
        <begin position="391"/>
        <end position="491"/>
    </location>
</feature>
<gene>
    <name evidence="6" type="ORF">INT46_003652</name>
</gene>
<evidence type="ECO:0000313" key="7">
    <source>
        <dbReference type="Proteomes" id="UP000650833"/>
    </source>
</evidence>
<dbReference type="GO" id="GO:0007165">
    <property type="term" value="P:signal transduction"/>
    <property type="evidence" value="ECO:0007669"/>
    <property type="project" value="InterPro"/>
</dbReference>
<comment type="caution">
    <text evidence="6">The sequence shown here is derived from an EMBL/GenBank/DDBJ whole genome shotgun (WGS) entry which is preliminary data.</text>
</comment>
<evidence type="ECO:0000259" key="4">
    <source>
        <dbReference type="PROSITE" id="PS50002"/>
    </source>
</evidence>
<evidence type="ECO:0000313" key="6">
    <source>
        <dbReference type="EMBL" id="KAG2209077.1"/>
    </source>
</evidence>